<dbReference type="HOGENOM" id="CLU_560038_0_0_6"/>
<keyword evidence="1" id="KW-1133">Transmembrane helix</keyword>
<protein>
    <submittedName>
        <fullName evidence="2">Uncharacterized protein</fullName>
    </submittedName>
</protein>
<feature type="transmembrane region" description="Helical" evidence="1">
    <location>
        <begin position="446"/>
        <end position="470"/>
    </location>
</feature>
<accession>A0A024EIK5</accession>
<sequence>MGKLLPFPHPKLTRSNMDYGAQLIRLLEQPGVGAKAAVFETLTEVRMDDLSDPSTEFIEELKLTSLYLTEHKLGAIVIIGTISGQEWSAENFSLEHSLEPVRVILTKVSTDGWVYFVTVAGFRHWLKSFSAGQAISPERLCIWVAGEFAPFATFQHAVRPFFADKFLPEIGQKPEKPWKLVRDLTHSYTPSSISPWLILESPTSPSVIYEAWSDTAKQNLAFCLPSEIRSEGDVVEAVFRGGRSLPVTVAEVDWGTVDYVSFSDACSWIYATPREAETKFQLLNNHLAINWNLGSVWPEGSNQILDNSLTGAKEAFAFHLQDQSKEAVKGLGDLRKGLQEEVAKTQAAARDLISAVWRDFAIAGVVLALKLPGSPITLDGKVIQSLYIATAVLLALSVFVSGFSSIRFNALADSSRKDWRNKLYSFMSNQDWQKLVETPIRSGRRVFWVIWGICFLLYASIALYLVSLAFPGGITNTLNILFLDYFNPVVEIVRRSIDCCV</sequence>
<evidence type="ECO:0000256" key="1">
    <source>
        <dbReference type="SAM" id="Phobius"/>
    </source>
</evidence>
<keyword evidence="1" id="KW-0472">Membrane</keyword>
<name>A0A024EIK5_9PSED</name>
<dbReference type="EMBL" id="CP005960">
    <property type="protein sequence ID" value="AHZ72657.1"/>
    <property type="molecule type" value="Genomic_DNA"/>
</dbReference>
<evidence type="ECO:0000313" key="2">
    <source>
        <dbReference type="EMBL" id="AHZ72657.1"/>
    </source>
</evidence>
<gene>
    <name evidence="2" type="ORF">OU5_5578</name>
</gene>
<dbReference type="Proteomes" id="UP000026913">
    <property type="component" value="Chromosome"/>
</dbReference>
<dbReference type="AlphaFoldDB" id="A0A024EIK5"/>
<reference evidence="2 3" key="1">
    <citation type="journal article" date="2012" name="J. Bacteriol.">
        <title>Genome sequence of cold-adapted Pseudomonas mandelii strain JR-1.</title>
        <authorList>
            <person name="Jang S.H."/>
            <person name="Kim J."/>
            <person name="Kim J."/>
            <person name="Hong S."/>
            <person name="Lee C."/>
        </authorList>
    </citation>
    <scope>NUCLEOTIDE SEQUENCE [LARGE SCALE GENOMIC DNA]</scope>
    <source>
        <strain evidence="2 3">JR-1</strain>
    </source>
</reference>
<organism evidence="2 3">
    <name type="scientific">Pseudomonas mandelii JR-1</name>
    <dbReference type="NCBI Taxonomy" id="1147786"/>
    <lineage>
        <taxon>Bacteria</taxon>
        <taxon>Pseudomonadati</taxon>
        <taxon>Pseudomonadota</taxon>
        <taxon>Gammaproteobacteria</taxon>
        <taxon>Pseudomonadales</taxon>
        <taxon>Pseudomonadaceae</taxon>
        <taxon>Pseudomonas</taxon>
    </lineage>
</organism>
<keyword evidence="1" id="KW-0812">Transmembrane</keyword>
<evidence type="ECO:0000313" key="3">
    <source>
        <dbReference type="Proteomes" id="UP000026913"/>
    </source>
</evidence>
<feature type="transmembrane region" description="Helical" evidence="1">
    <location>
        <begin position="386"/>
        <end position="410"/>
    </location>
</feature>
<dbReference type="KEGG" id="pman:OU5_5578"/>
<proteinExistence type="predicted"/>